<dbReference type="SUPFAM" id="SSF48403">
    <property type="entry name" value="Ankyrin repeat"/>
    <property type="match status" value="1"/>
</dbReference>
<keyword evidence="1" id="KW-0677">Repeat</keyword>
<dbReference type="PROSITE" id="PS50297">
    <property type="entry name" value="ANK_REP_REGION"/>
    <property type="match status" value="4"/>
</dbReference>
<feature type="repeat" description="ANK" evidence="3">
    <location>
        <begin position="237"/>
        <end position="270"/>
    </location>
</feature>
<gene>
    <name evidence="5" type="ORF">Ciccas_000059</name>
</gene>
<dbReference type="PROSITE" id="PS50088">
    <property type="entry name" value="ANK_REPEAT"/>
    <property type="match status" value="5"/>
</dbReference>
<feature type="repeat" description="ANK" evidence="3">
    <location>
        <begin position="391"/>
        <end position="423"/>
    </location>
</feature>
<comment type="caution">
    <text evidence="5">The sequence shown here is derived from an EMBL/GenBank/DDBJ whole genome shotgun (WGS) entry which is preliminary data.</text>
</comment>
<feature type="compositionally biased region" description="Basic and acidic residues" evidence="4">
    <location>
        <begin position="88"/>
        <end position="97"/>
    </location>
</feature>
<feature type="region of interest" description="Disordered" evidence="4">
    <location>
        <begin position="78"/>
        <end position="100"/>
    </location>
</feature>
<dbReference type="EMBL" id="JBJKFK010000003">
    <property type="protein sequence ID" value="KAL3321261.1"/>
    <property type="molecule type" value="Genomic_DNA"/>
</dbReference>
<evidence type="ECO:0000313" key="6">
    <source>
        <dbReference type="Proteomes" id="UP001626550"/>
    </source>
</evidence>
<keyword evidence="6" id="KW-1185">Reference proteome</keyword>
<dbReference type="PANTHER" id="PTHR24171">
    <property type="entry name" value="ANKYRIN REPEAT DOMAIN-CONTAINING PROTEIN 39-RELATED"/>
    <property type="match status" value="1"/>
</dbReference>
<evidence type="ECO:0000313" key="5">
    <source>
        <dbReference type="EMBL" id="KAL3321261.1"/>
    </source>
</evidence>
<dbReference type="Gene3D" id="1.25.40.20">
    <property type="entry name" value="Ankyrin repeat-containing domain"/>
    <property type="match status" value="2"/>
</dbReference>
<protein>
    <submittedName>
        <fullName evidence="5">Uncharacterized protein</fullName>
    </submittedName>
</protein>
<accession>A0ABD2QS30</accession>
<proteinExistence type="predicted"/>
<evidence type="ECO:0000256" key="2">
    <source>
        <dbReference type="ARBA" id="ARBA00023043"/>
    </source>
</evidence>
<evidence type="ECO:0000256" key="3">
    <source>
        <dbReference type="PROSITE-ProRule" id="PRU00023"/>
    </source>
</evidence>
<sequence length="480" mass="53289">MFKWLVERKKKIIQLNLYEKDSTGLNFIHHVIRSSISPACLELLKHYFEITIDLGVRTTQGANGLHLIARNVRTAAAPVAPSNDENPADDHEAKTDEPNYSNICNTESKTSEQGPHIPAAPPITPELAKAMNPGKSKYTPKLRSIHLNKRIGLTVNKLKSNRVLKNLQKVIDDVDMLAGIFSVEPVETIQDIPQIDIELDEQIKADLEKAKAGQICFDSVMQYLIDNGVDINAKDLAGSTPLHYTANRGNEVAIMQLLANKKLEINVSIKIELIELQATDDDLTTPLHLAATYNQTEIAKLLIYRGADLYMTNKNGLTPLHIAVTDYNDALVKIMLESVKKKKGTGLLLNLLEKEDNYRRTALHLAVTNGHDNLALYLIYNGSNIHAISSKEDSCLHLAAKSKSSAITSVLITNGADTSYRNEDLQNSLHFTSYFNSPNVAELLLSNSKLNNEEKYVYSIKVMLEKYGPTLRLVVKGSSP</sequence>
<feature type="repeat" description="ANK" evidence="3">
    <location>
        <begin position="315"/>
        <end position="337"/>
    </location>
</feature>
<dbReference type="Pfam" id="PF00023">
    <property type="entry name" value="Ank"/>
    <property type="match status" value="1"/>
</dbReference>
<dbReference type="Proteomes" id="UP001626550">
    <property type="component" value="Unassembled WGS sequence"/>
</dbReference>
<evidence type="ECO:0000256" key="1">
    <source>
        <dbReference type="ARBA" id="ARBA00022737"/>
    </source>
</evidence>
<dbReference type="SMART" id="SM00248">
    <property type="entry name" value="ANK"/>
    <property type="match status" value="7"/>
</dbReference>
<dbReference type="AlphaFoldDB" id="A0ABD2QS30"/>
<keyword evidence="2 3" id="KW-0040">ANK repeat</keyword>
<name>A0ABD2QS30_9PLAT</name>
<organism evidence="5 6">
    <name type="scientific">Cichlidogyrus casuarinus</name>
    <dbReference type="NCBI Taxonomy" id="1844966"/>
    <lineage>
        <taxon>Eukaryota</taxon>
        <taxon>Metazoa</taxon>
        <taxon>Spiralia</taxon>
        <taxon>Lophotrochozoa</taxon>
        <taxon>Platyhelminthes</taxon>
        <taxon>Monogenea</taxon>
        <taxon>Monopisthocotylea</taxon>
        <taxon>Dactylogyridea</taxon>
        <taxon>Ancyrocephalidae</taxon>
        <taxon>Cichlidogyrus</taxon>
    </lineage>
</organism>
<dbReference type="InterPro" id="IPR036770">
    <property type="entry name" value="Ankyrin_rpt-contain_sf"/>
</dbReference>
<reference evidence="5 6" key="1">
    <citation type="submission" date="2024-11" db="EMBL/GenBank/DDBJ databases">
        <title>Adaptive evolution of stress response genes in parasites aligns with host niche diversity.</title>
        <authorList>
            <person name="Hahn C."/>
            <person name="Resl P."/>
        </authorList>
    </citation>
    <scope>NUCLEOTIDE SEQUENCE [LARGE SCALE GENOMIC DNA]</scope>
    <source>
        <strain evidence="5">EGGRZ-B1_66</strain>
        <tissue evidence="5">Body</tissue>
    </source>
</reference>
<dbReference type="Pfam" id="PF12796">
    <property type="entry name" value="Ank_2"/>
    <property type="match status" value="1"/>
</dbReference>
<dbReference type="InterPro" id="IPR002110">
    <property type="entry name" value="Ankyrin_rpt"/>
</dbReference>
<feature type="repeat" description="ANK" evidence="3">
    <location>
        <begin position="282"/>
        <end position="314"/>
    </location>
</feature>
<evidence type="ECO:0000256" key="4">
    <source>
        <dbReference type="SAM" id="MobiDB-lite"/>
    </source>
</evidence>
<feature type="repeat" description="ANK" evidence="3">
    <location>
        <begin position="358"/>
        <end position="390"/>
    </location>
</feature>